<evidence type="ECO:0000256" key="1">
    <source>
        <dbReference type="ARBA" id="ARBA00022603"/>
    </source>
</evidence>
<dbReference type="InterPro" id="IPR013216">
    <property type="entry name" value="Methyltransf_11"/>
</dbReference>
<evidence type="ECO:0000313" key="6">
    <source>
        <dbReference type="Proteomes" id="UP000198680"/>
    </source>
</evidence>
<dbReference type="STRING" id="1137991.SAMN05660642_01636"/>
<dbReference type="EMBL" id="FNHE01000003">
    <property type="protein sequence ID" value="SDM09470.1"/>
    <property type="molecule type" value="Genomic_DNA"/>
</dbReference>
<dbReference type="Pfam" id="PF08241">
    <property type="entry name" value="Methyltransf_11"/>
    <property type="match status" value="1"/>
</dbReference>
<keyword evidence="3" id="KW-0949">S-adenosyl-L-methionine</keyword>
<evidence type="ECO:0000259" key="4">
    <source>
        <dbReference type="Pfam" id="PF08241"/>
    </source>
</evidence>
<protein>
    <submittedName>
        <fullName evidence="5">Methyltransferase domain-containing protein</fullName>
    </submittedName>
</protein>
<dbReference type="Proteomes" id="UP000198680">
    <property type="component" value="Unassembled WGS sequence"/>
</dbReference>
<dbReference type="SUPFAM" id="SSF53335">
    <property type="entry name" value="S-adenosyl-L-methionine-dependent methyltransferases"/>
    <property type="match status" value="1"/>
</dbReference>
<dbReference type="CDD" id="cd02440">
    <property type="entry name" value="AdoMet_MTases"/>
    <property type="match status" value="1"/>
</dbReference>
<gene>
    <name evidence="5" type="ORF">SAMN05660642_01636</name>
</gene>
<dbReference type="Gene3D" id="3.40.50.150">
    <property type="entry name" value="Vaccinia Virus protein VP39"/>
    <property type="match status" value="1"/>
</dbReference>
<evidence type="ECO:0000256" key="2">
    <source>
        <dbReference type="ARBA" id="ARBA00022679"/>
    </source>
</evidence>
<proteinExistence type="predicted"/>
<keyword evidence="6" id="KW-1185">Reference proteome</keyword>
<sequence>MIDVTLIGDTISKISLRLSRSASNRLRSCLDELLPPFIRDSRFFMSFPMRLVFREKAELFMDFKSRAPGMAPKEMAELYEQVQSVSVQRDTDINRACLDKIDRSILGKTVLDAGCGRGYLAGRLAERYTVTGVDFVLGPDLSRRHPRVDFCKGHIEMLPFKAASFDTVICAHTLEHVVQIEPVLRELRRVARCRLIIIVPKQRPYKYTFDLHLQFFPQPYSLLQAVGSQHQAKCVEVDGDLFLLEDCKR</sequence>
<dbReference type="AlphaFoldDB" id="A0A1G9QF03"/>
<dbReference type="PANTHER" id="PTHR43464:SF19">
    <property type="entry name" value="UBIQUINONE BIOSYNTHESIS O-METHYLTRANSFERASE, MITOCHONDRIAL"/>
    <property type="match status" value="1"/>
</dbReference>
<name>A0A1G9QF03_9ACTN</name>
<dbReference type="GO" id="GO:0032259">
    <property type="term" value="P:methylation"/>
    <property type="evidence" value="ECO:0007669"/>
    <property type="project" value="UniProtKB-KW"/>
</dbReference>
<keyword evidence="2 5" id="KW-0808">Transferase</keyword>
<dbReference type="PANTHER" id="PTHR43464">
    <property type="entry name" value="METHYLTRANSFERASE"/>
    <property type="match status" value="1"/>
</dbReference>
<feature type="domain" description="Methyltransferase type 11" evidence="4">
    <location>
        <begin position="111"/>
        <end position="192"/>
    </location>
</feature>
<dbReference type="RefSeq" id="WP_175479487.1">
    <property type="nucleotide sequence ID" value="NZ_FNHE01000003.1"/>
</dbReference>
<evidence type="ECO:0000313" key="5">
    <source>
        <dbReference type="EMBL" id="SDM09470.1"/>
    </source>
</evidence>
<reference evidence="6" key="1">
    <citation type="submission" date="2016-10" db="EMBL/GenBank/DDBJ databases">
        <authorList>
            <person name="Varghese N."/>
            <person name="Submissions S."/>
        </authorList>
    </citation>
    <scope>NUCLEOTIDE SEQUENCE [LARGE SCALE GENOMIC DNA]</scope>
    <source>
        <strain evidence="6">DSM 45419</strain>
    </source>
</reference>
<keyword evidence="1 5" id="KW-0489">Methyltransferase</keyword>
<accession>A0A1G9QF03</accession>
<evidence type="ECO:0000256" key="3">
    <source>
        <dbReference type="ARBA" id="ARBA00022691"/>
    </source>
</evidence>
<organism evidence="5 6">
    <name type="scientific">Geodermatophilus siccatus</name>
    <dbReference type="NCBI Taxonomy" id="1137991"/>
    <lineage>
        <taxon>Bacteria</taxon>
        <taxon>Bacillati</taxon>
        <taxon>Actinomycetota</taxon>
        <taxon>Actinomycetes</taxon>
        <taxon>Geodermatophilales</taxon>
        <taxon>Geodermatophilaceae</taxon>
        <taxon>Geodermatophilus</taxon>
    </lineage>
</organism>
<dbReference type="InterPro" id="IPR029063">
    <property type="entry name" value="SAM-dependent_MTases_sf"/>
</dbReference>
<dbReference type="GO" id="GO:0008757">
    <property type="term" value="F:S-adenosylmethionine-dependent methyltransferase activity"/>
    <property type="evidence" value="ECO:0007669"/>
    <property type="project" value="InterPro"/>
</dbReference>